<dbReference type="Pfam" id="PF13239">
    <property type="entry name" value="2TM"/>
    <property type="match status" value="1"/>
</dbReference>
<dbReference type="AlphaFoldDB" id="A0A7H0GIK3"/>
<feature type="domain" description="2TM" evidence="2">
    <location>
        <begin position="19"/>
        <end position="90"/>
    </location>
</feature>
<dbReference type="InterPro" id="IPR025698">
    <property type="entry name" value="2TM_dom"/>
</dbReference>
<dbReference type="RefSeq" id="WP_187723794.1">
    <property type="nucleotide sequence ID" value="NZ_CP060783.1"/>
</dbReference>
<reference evidence="3 4" key="1">
    <citation type="submission" date="2020-08" db="EMBL/GenBank/DDBJ databases">
        <title>Genome sequence of Diaphorobacter aerolatus KACC 16536T.</title>
        <authorList>
            <person name="Hyun D.-W."/>
            <person name="Bae J.-W."/>
        </authorList>
    </citation>
    <scope>NUCLEOTIDE SEQUENCE [LARGE SCALE GENOMIC DNA]</scope>
    <source>
        <strain evidence="3 4">KACC 16536</strain>
    </source>
</reference>
<dbReference type="Proteomes" id="UP000516028">
    <property type="component" value="Chromosome"/>
</dbReference>
<feature type="transmembrane region" description="Helical" evidence="1">
    <location>
        <begin position="27"/>
        <end position="48"/>
    </location>
</feature>
<gene>
    <name evidence="3" type="ORF">H9K75_18995</name>
</gene>
<keyword evidence="1" id="KW-0472">Membrane</keyword>
<accession>A0A7H0GIK3</accession>
<evidence type="ECO:0000256" key="1">
    <source>
        <dbReference type="SAM" id="Phobius"/>
    </source>
</evidence>
<organism evidence="3 4">
    <name type="scientific">Diaphorobacter aerolatus</name>
    <dbReference type="NCBI Taxonomy" id="1288495"/>
    <lineage>
        <taxon>Bacteria</taxon>
        <taxon>Pseudomonadati</taxon>
        <taxon>Pseudomonadota</taxon>
        <taxon>Betaproteobacteria</taxon>
        <taxon>Burkholderiales</taxon>
        <taxon>Comamonadaceae</taxon>
        <taxon>Diaphorobacter</taxon>
    </lineage>
</organism>
<proteinExistence type="predicted"/>
<dbReference type="KEGG" id="daer:H9K75_18995"/>
<sequence length="107" mass="12375">MSAHTIHANDTAERLQDLARCRARKKLGWYMHAAIYLMVNAALTALSLHQGKHWSLYPMVFWGFGLLVHGASVWLIAPRSAWWQRMVEREAKAIERERRADHGRLPS</sequence>
<dbReference type="EMBL" id="CP060783">
    <property type="protein sequence ID" value="QNP48119.1"/>
    <property type="molecule type" value="Genomic_DNA"/>
</dbReference>
<name>A0A7H0GIK3_9BURK</name>
<keyword evidence="4" id="KW-1185">Reference proteome</keyword>
<protein>
    <submittedName>
        <fullName evidence="3">2TM domain-containing protein</fullName>
    </submittedName>
</protein>
<feature type="transmembrane region" description="Helical" evidence="1">
    <location>
        <begin position="54"/>
        <end position="77"/>
    </location>
</feature>
<keyword evidence="1" id="KW-1133">Transmembrane helix</keyword>
<evidence type="ECO:0000313" key="4">
    <source>
        <dbReference type="Proteomes" id="UP000516028"/>
    </source>
</evidence>
<evidence type="ECO:0000259" key="2">
    <source>
        <dbReference type="Pfam" id="PF13239"/>
    </source>
</evidence>
<evidence type="ECO:0000313" key="3">
    <source>
        <dbReference type="EMBL" id="QNP48119.1"/>
    </source>
</evidence>
<keyword evidence="1" id="KW-0812">Transmembrane</keyword>